<geneLocation type="plasmid" evidence="7 8">
    <name>pSYA3-1</name>
</geneLocation>
<evidence type="ECO:0000256" key="4">
    <source>
        <dbReference type="ARBA" id="ARBA00022989"/>
    </source>
</evidence>
<keyword evidence="2" id="KW-1003">Cell membrane</keyword>
<organism evidence="7 8">
    <name type="scientific">Sphingobium yanoikuyae</name>
    <name type="common">Sphingomonas yanoikuyae</name>
    <dbReference type="NCBI Taxonomy" id="13690"/>
    <lineage>
        <taxon>Bacteria</taxon>
        <taxon>Pseudomonadati</taxon>
        <taxon>Pseudomonadota</taxon>
        <taxon>Alphaproteobacteria</taxon>
        <taxon>Sphingomonadales</taxon>
        <taxon>Sphingomonadaceae</taxon>
        <taxon>Sphingobium</taxon>
    </lineage>
</organism>
<keyword evidence="5 6" id="KW-0472">Membrane</keyword>
<evidence type="ECO:0000256" key="1">
    <source>
        <dbReference type="ARBA" id="ARBA00004651"/>
    </source>
</evidence>
<evidence type="ECO:0000313" key="8">
    <source>
        <dbReference type="Proteomes" id="UP000515377"/>
    </source>
</evidence>
<dbReference type="Proteomes" id="UP000515377">
    <property type="component" value="Plasmid pSYA3-1"/>
</dbReference>
<gene>
    <name evidence="7" type="ORF">H3V42_32570</name>
</gene>
<reference evidence="7 8" key="1">
    <citation type="submission" date="2020-07" db="EMBL/GenBank/DDBJ databases">
        <title>Whole genome sequence of Sphingobium yanoikuyae A3.</title>
        <authorList>
            <person name="Han S.-S."/>
        </authorList>
    </citation>
    <scope>NUCLEOTIDE SEQUENCE [LARGE SCALE GENOMIC DNA]</scope>
    <source>
        <strain evidence="7 8">A3</strain>
        <plasmid evidence="7 8">pSYA3-1</plasmid>
    </source>
</reference>
<dbReference type="InterPro" id="IPR019108">
    <property type="entry name" value="Caa3_assmbl_CtaG-rel"/>
</dbReference>
<feature type="transmembrane region" description="Helical" evidence="6">
    <location>
        <begin position="203"/>
        <end position="224"/>
    </location>
</feature>
<proteinExistence type="predicted"/>
<sequence>MRFPPIPYCGSAPLPVDIWTRWNPDPLAIALVISLFLIGRALRAQPLPLAAGCAILLLLFVSPFCALSSALFSARAAHHILLTAVAAPLLAMALPAVRGRPAAWACVHALIFWLWHAPVAYTFALASDGAYWLMELTLLASAIGLWRSVLAATAPIGVAVLLATMVQMGLLGALLTFASTPLYAWHWITTQPWGLSPVEDQQLAGLLMWIVGGAIYLVAALRLAGNWLTERQRMAIA</sequence>
<feature type="transmembrane region" description="Helical" evidence="6">
    <location>
        <begin position="158"/>
        <end position="183"/>
    </location>
</feature>
<dbReference type="Pfam" id="PF09678">
    <property type="entry name" value="Caa3_CtaG"/>
    <property type="match status" value="1"/>
</dbReference>
<evidence type="ECO:0000313" key="7">
    <source>
        <dbReference type="EMBL" id="QNG49549.1"/>
    </source>
</evidence>
<accession>A0A9X7UIE9</accession>
<evidence type="ECO:0000256" key="3">
    <source>
        <dbReference type="ARBA" id="ARBA00022692"/>
    </source>
</evidence>
<keyword evidence="3 6" id="KW-0812">Transmembrane</keyword>
<comment type="subcellular location">
    <subcellularLocation>
        <location evidence="1">Cell membrane</location>
        <topology evidence="1">Multi-pass membrane protein</topology>
    </subcellularLocation>
</comment>
<name>A0A9X7UIE9_SPHYA</name>
<feature type="transmembrane region" description="Helical" evidence="6">
    <location>
        <begin position="49"/>
        <end position="70"/>
    </location>
</feature>
<keyword evidence="7" id="KW-0614">Plasmid</keyword>
<feature type="transmembrane region" description="Helical" evidence="6">
    <location>
        <begin position="76"/>
        <end position="95"/>
    </location>
</feature>
<evidence type="ECO:0000256" key="6">
    <source>
        <dbReference type="SAM" id="Phobius"/>
    </source>
</evidence>
<feature type="transmembrane region" description="Helical" evidence="6">
    <location>
        <begin position="102"/>
        <end position="123"/>
    </location>
</feature>
<protein>
    <submittedName>
        <fullName evidence="7">Cytochrome c oxidase assembly protein</fullName>
    </submittedName>
</protein>
<dbReference type="EMBL" id="CP060124">
    <property type="protein sequence ID" value="QNG49549.1"/>
    <property type="molecule type" value="Genomic_DNA"/>
</dbReference>
<dbReference type="AlphaFoldDB" id="A0A9X7UIE9"/>
<evidence type="ECO:0000256" key="5">
    <source>
        <dbReference type="ARBA" id="ARBA00023136"/>
    </source>
</evidence>
<keyword evidence="4 6" id="KW-1133">Transmembrane helix</keyword>
<dbReference type="GO" id="GO:0005886">
    <property type="term" value="C:plasma membrane"/>
    <property type="evidence" value="ECO:0007669"/>
    <property type="project" value="UniProtKB-SubCell"/>
</dbReference>
<feature type="transmembrane region" description="Helical" evidence="6">
    <location>
        <begin position="26"/>
        <end position="42"/>
    </location>
</feature>
<evidence type="ECO:0000256" key="2">
    <source>
        <dbReference type="ARBA" id="ARBA00022475"/>
    </source>
</evidence>